<dbReference type="PANTHER" id="PTHR14920">
    <property type="entry name" value="OSMOTIC AVOIDANCE ABNORMAL PROTEIN 1/WD REPEAT MEMBRANE PROTEIN"/>
    <property type="match status" value="1"/>
</dbReference>
<dbReference type="AlphaFoldDB" id="A0A813E9J5"/>
<sequence>MLVRVAKNIQQSESNRVELHLVVVAALEAVPGYVGFIAGQSGKCEPFVMGEAWNSVMEVGFAQLSKLNSDSSGTPQSYQYACTLMKPEYRPQVSEQYKKKIENIVRKPPPEADQKDSLEATRPCMYCSFTFTESQLDCLNCKNISPFCIATGMRMLKDDWPQPKTLLVICFRIMHMNPVLSKCVALEHVFSRVVR</sequence>
<reference evidence="1" key="1">
    <citation type="submission" date="2021-02" db="EMBL/GenBank/DDBJ databases">
        <authorList>
            <person name="Dougan E. K."/>
            <person name="Rhodes N."/>
            <person name="Thang M."/>
            <person name="Chan C."/>
        </authorList>
    </citation>
    <scope>NUCLEOTIDE SEQUENCE</scope>
</reference>
<comment type="caution">
    <text evidence="1">The sequence shown here is derived from an EMBL/GenBank/DDBJ whole genome shotgun (WGS) entry which is preliminary data.</text>
</comment>
<dbReference type="Proteomes" id="UP000654075">
    <property type="component" value="Unassembled WGS sequence"/>
</dbReference>
<dbReference type="GO" id="GO:0060271">
    <property type="term" value="P:cilium assembly"/>
    <property type="evidence" value="ECO:0007669"/>
    <property type="project" value="TreeGrafter"/>
</dbReference>
<name>A0A813E9J5_POLGL</name>
<accession>A0A813E9J5</accession>
<dbReference type="OrthoDB" id="10250638at2759"/>
<evidence type="ECO:0000313" key="1">
    <source>
        <dbReference type="EMBL" id="CAE8597769.1"/>
    </source>
</evidence>
<evidence type="ECO:0000313" key="2">
    <source>
        <dbReference type="Proteomes" id="UP000654075"/>
    </source>
</evidence>
<dbReference type="EMBL" id="CAJNNV010009754">
    <property type="protein sequence ID" value="CAE8597769.1"/>
    <property type="molecule type" value="Genomic_DNA"/>
</dbReference>
<organism evidence="1 2">
    <name type="scientific">Polarella glacialis</name>
    <name type="common">Dinoflagellate</name>
    <dbReference type="NCBI Taxonomy" id="89957"/>
    <lineage>
        <taxon>Eukaryota</taxon>
        <taxon>Sar</taxon>
        <taxon>Alveolata</taxon>
        <taxon>Dinophyceae</taxon>
        <taxon>Suessiales</taxon>
        <taxon>Suessiaceae</taxon>
        <taxon>Polarella</taxon>
    </lineage>
</organism>
<dbReference type="GO" id="GO:0035721">
    <property type="term" value="P:intraciliary retrograde transport"/>
    <property type="evidence" value="ECO:0007669"/>
    <property type="project" value="InterPro"/>
</dbReference>
<dbReference type="InterPro" id="IPR040379">
    <property type="entry name" value="WDR19/dyf-2"/>
</dbReference>
<dbReference type="GO" id="GO:0005929">
    <property type="term" value="C:cilium"/>
    <property type="evidence" value="ECO:0007669"/>
    <property type="project" value="TreeGrafter"/>
</dbReference>
<keyword evidence="2" id="KW-1185">Reference proteome</keyword>
<protein>
    <submittedName>
        <fullName evidence="1">Uncharacterized protein</fullName>
    </submittedName>
</protein>
<gene>
    <name evidence="1" type="ORF">PGLA1383_LOCUS16202</name>
</gene>
<proteinExistence type="predicted"/>
<dbReference type="GO" id="GO:0030991">
    <property type="term" value="C:intraciliary transport particle A"/>
    <property type="evidence" value="ECO:0007669"/>
    <property type="project" value="TreeGrafter"/>
</dbReference>
<dbReference type="PANTHER" id="PTHR14920:SF0">
    <property type="entry name" value="WD REPEAT DOMAIN 19"/>
    <property type="match status" value="1"/>
</dbReference>